<dbReference type="EMBL" id="JBEHHI010000004">
    <property type="protein sequence ID" value="MEX5730171.1"/>
    <property type="molecule type" value="Genomic_DNA"/>
</dbReference>
<gene>
    <name evidence="2" type="ORF">Ga0609869_003524</name>
</gene>
<protein>
    <recommendedName>
        <fullName evidence="4">Lipoprotein</fullName>
    </recommendedName>
</protein>
<evidence type="ECO:0000313" key="3">
    <source>
        <dbReference type="Proteomes" id="UP001560019"/>
    </source>
</evidence>
<feature type="chain" id="PRO_5045335960" description="Lipoprotein" evidence="1">
    <location>
        <begin position="24"/>
        <end position="519"/>
    </location>
</feature>
<reference evidence="2 3" key="1">
    <citation type="submission" date="2024-06" db="EMBL/GenBank/DDBJ databases">
        <title>Genome of Rhodovulum iodosum, a marine photoferrotroph.</title>
        <authorList>
            <person name="Bianchini G."/>
            <person name="Nikeleit V."/>
            <person name="Kappler A."/>
            <person name="Bryce C."/>
            <person name="Sanchez-Baracaldo P."/>
        </authorList>
    </citation>
    <scope>NUCLEOTIDE SEQUENCE [LARGE SCALE GENOMIC DNA]</scope>
    <source>
        <strain evidence="2 3">UT/N1</strain>
    </source>
</reference>
<proteinExistence type="predicted"/>
<evidence type="ECO:0000256" key="1">
    <source>
        <dbReference type="SAM" id="SignalP"/>
    </source>
</evidence>
<dbReference type="RefSeq" id="WP_125403341.1">
    <property type="nucleotide sequence ID" value="NZ_JBEHHI010000004.1"/>
</dbReference>
<evidence type="ECO:0000313" key="2">
    <source>
        <dbReference type="EMBL" id="MEX5730171.1"/>
    </source>
</evidence>
<organism evidence="2 3">
    <name type="scientific">Rhodovulum iodosum</name>
    <dbReference type="NCBI Taxonomy" id="68291"/>
    <lineage>
        <taxon>Bacteria</taxon>
        <taxon>Pseudomonadati</taxon>
        <taxon>Pseudomonadota</taxon>
        <taxon>Alphaproteobacteria</taxon>
        <taxon>Rhodobacterales</taxon>
        <taxon>Paracoccaceae</taxon>
        <taxon>Rhodovulum</taxon>
    </lineage>
</organism>
<feature type="signal peptide" evidence="1">
    <location>
        <begin position="1"/>
        <end position="23"/>
    </location>
</feature>
<keyword evidence="3" id="KW-1185">Reference proteome</keyword>
<accession>A0ABV3XXR8</accession>
<sequence>MSHSISTLPLATAALLWAAIAPAAEITLTPRDLFQAAEGLFLAPGVEVPAPDLDRPAIRHAVSGPAADRVRALIADGEAAGFAGLVYDNRDHSHSQLPSALYPRLARLAYAPALQSRGLDYGLAGHILLPAIVFGNSSTAITRSSAPRSLPRLAMTAPGWPERTHRTYVSNHIYVYPEHRDHDAVDHFPAQWPYMIVSQGSSGSDKPFLHALAMTLAAFRPDTRDALEEAGLVAPALQMILRRSLDGVETRDDYLSGRAHPTVFDAGRLRPLRMIEMAASLAPDALPPLVRLTVEAEDFGPAAGLAARDERLYDTPSAIARLWRGHAGRREMVLSARTMPAPRGREVNFRWVLLQGDPARVRITPEGPTGERARIEMDWQPALTQTDPDGQTRRRTRIDIGVFAETGETLSAPAIVSVSFPAHQLRRYEPGPDGTPRLAEVDYDAARRGAPFDPLLYWSAPWRDVFVYAPDGTLAGWTRWGKNGREAYGADGRRLGQVTMRYEIERREDDLPVLRAVPD</sequence>
<name>A0ABV3XXR8_9RHOB</name>
<comment type="caution">
    <text evidence="2">The sequence shown here is derived from an EMBL/GenBank/DDBJ whole genome shotgun (WGS) entry which is preliminary data.</text>
</comment>
<keyword evidence="1" id="KW-0732">Signal</keyword>
<dbReference type="Proteomes" id="UP001560019">
    <property type="component" value="Unassembled WGS sequence"/>
</dbReference>
<evidence type="ECO:0008006" key="4">
    <source>
        <dbReference type="Google" id="ProtNLM"/>
    </source>
</evidence>